<dbReference type="GO" id="GO:0003700">
    <property type="term" value="F:DNA-binding transcription factor activity"/>
    <property type="evidence" value="ECO:0007669"/>
    <property type="project" value="TreeGrafter"/>
</dbReference>
<evidence type="ECO:0000313" key="4">
    <source>
        <dbReference type="EMBL" id="MBB3926835.1"/>
    </source>
</evidence>
<dbReference type="InterPro" id="IPR001647">
    <property type="entry name" value="HTH_TetR"/>
</dbReference>
<dbReference type="GO" id="GO:0000976">
    <property type="term" value="F:transcription cis-regulatory region binding"/>
    <property type="evidence" value="ECO:0007669"/>
    <property type="project" value="TreeGrafter"/>
</dbReference>
<evidence type="ECO:0000313" key="5">
    <source>
        <dbReference type="Proteomes" id="UP000571950"/>
    </source>
</evidence>
<dbReference type="AlphaFoldDB" id="A0A7W6FQE1"/>
<proteinExistence type="predicted"/>
<evidence type="ECO:0000256" key="1">
    <source>
        <dbReference type="ARBA" id="ARBA00023125"/>
    </source>
</evidence>
<evidence type="ECO:0000259" key="3">
    <source>
        <dbReference type="Pfam" id="PF00440"/>
    </source>
</evidence>
<dbReference type="SUPFAM" id="SSF46689">
    <property type="entry name" value="Homeodomain-like"/>
    <property type="match status" value="1"/>
</dbReference>
<accession>A0A7W6FQE1</accession>
<dbReference type="PANTHER" id="PTHR30055:SF235">
    <property type="entry name" value="TRANSCRIPTIONAL REGULATORY PROTEIN"/>
    <property type="match status" value="1"/>
</dbReference>
<dbReference type="Proteomes" id="UP000571950">
    <property type="component" value="Unassembled WGS sequence"/>
</dbReference>
<name>A0A7W6FQE1_9SPHN</name>
<dbReference type="EMBL" id="JACIDT010000008">
    <property type="protein sequence ID" value="MBB3926835.1"/>
    <property type="molecule type" value="Genomic_DNA"/>
</dbReference>
<reference evidence="4 5" key="1">
    <citation type="submission" date="2020-08" db="EMBL/GenBank/DDBJ databases">
        <title>Genomic Encyclopedia of Type Strains, Phase IV (KMG-IV): sequencing the most valuable type-strain genomes for metagenomic binning, comparative biology and taxonomic classification.</title>
        <authorList>
            <person name="Goeker M."/>
        </authorList>
    </citation>
    <scope>NUCLEOTIDE SEQUENCE [LARGE SCALE GENOMIC DNA]</scope>
    <source>
        <strain evidence="4 5">DSM 26189</strain>
    </source>
</reference>
<protein>
    <submittedName>
        <fullName evidence="4">AcrR family transcriptional regulator</fullName>
    </submittedName>
</protein>
<gene>
    <name evidence="4" type="ORF">GGR43_002558</name>
</gene>
<dbReference type="PANTHER" id="PTHR30055">
    <property type="entry name" value="HTH-TYPE TRANSCRIPTIONAL REGULATOR RUTR"/>
    <property type="match status" value="1"/>
</dbReference>
<evidence type="ECO:0000256" key="2">
    <source>
        <dbReference type="SAM" id="MobiDB-lite"/>
    </source>
</evidence>
<feature type="domain" description="HTH tetR-type" evidence="3">
    <location>
        <begin position="31"/>
        <end position="77"/>
    </location>
</feature>
<organism evidence="4 5">
    <name type="scientific">Sphingobium jiangsuense</name>
    <dbReference type="NCBI Taxonomy" id="870476"/>
    <lineage>
        <taxon>Bacteria</taxon>
        <taxon>Pseudomonadati</taxon>
        <taxon>Pseudomonadota</taxon>
        <taxon>Alphaproteobacteria</taxon>
        <taxon>Sphingomonadales</taxon>
        <taxon>Sphingomonadaceae</taxon>
        <taxon>Sphingobium</taxon>
    </lineage>
</organism>
<keyword evidence="1" id="KW-0238">DNA-binding</keyword>
<dbReference type="InterPro" id="IPR050109">
    <property type="entry name" value="HTH-type_TetR-like_transc_reg"/>
</dbReference>
<sequence>MDDMASASDGAGERLENPAADSPTDSKVQLILAGERLFARRGMEGASLREIAVAAGHGNNNAVRYHFGSKEGLVQAIFLHRVAQLEPLRHRLIGRVDERKLTGDVRSLMEVIVLPYLTLRDSEGRFSYPSFLLQYLLHYRPKGMMHAADDASAVSPSLHRTMDLLRRRLFYLAPEAVERRIMVATSTFLAVLINTENLLLQPDRNEFRSIIDDTLCQMVASLTAPASRVADFIDDSFTG</sequence>
<dbReference type="RefSeq" id="WP_188072337.1">
    <property type="nucleotide sequence ID" value="NZ_BSPS01000003.1"/>
</dbReference>
<keyword evidence="5" id="KW-1185">Reference proteome</keyword>
<dbReference type="Gene3D" id="1.10.357.10">
    <property type="entry name" value="Tetracycline Repressor, domain 2"/>
    <property type="match status" value="1"/>
</dbReference>
<comment type="caution">
    <text evidence="4">The sequence shown here is derived from an EMBL/GenBank/DDBJ whole genome shotgun (WGS) entry which is preliminary data.</text>
</comment>
<dbReference type="Pfam" id="PF00440">
    <property type="entry name" value="TetR_N"/>
    <property type="match status" value="1"/>
</dbReference>
<feature type="region of interest" description="Disordered" evidence="2">
    <location>
        <begin position="1"/>
        <end position="23"/>
    </location>
</feature>
<dbReference type="InterPro" id="IPR009057">
    <property type="entry name" value="Homeodomain-like_sf"/>
</dbReference>